<dbReference type="GO" id="GO:0005737">
    <property type="term" value="C:cytoplasm"/>
    <property type="evidence" value="ECO:0007669"/>
    <property type="project" value="TreeGrafter"/>
</dbReference>
<evidence type="ECO:0000256" key="11">
    <source>
        <dbReference type="SAM" id="MobiDB-lite"/>
    </source>
</evidence>
<dbReference type="InterPro" id="IPR050629">
    <property type="entry name" value="STE20/SPS1-PAK"/>
</dbReference>
<feature type="compositionally biased region" description="Polar residues" evidence="11">
    <location>
        <begin position="672"/>
        <end position="682"/>
    </location>
</feature>
<dbReference type="InterPro" id="IPR008271">
    <property type="entry name" value="Ser/Thr_kinase_AS"/>
</dbReference>
<feature type="region of interest" description="Disordered" evidence="11">
    <location>
        <begin position="708"/>
        <end position="753"/>
    </location>
</feature>
<dbReference type="PROSITE" id="PS00107">
    <property type="entry name" value="PROTEIN_KINASE_ATP"/>
    <property type="match status" value="1"/>
</dbReference>
<evidence type="ECO:0000256" key="2">
    <source>
        <dbReference type="ARBA" id="ARBA00012513"/>
    </source>
</evidence>
<dbReference type="InterPro" id="IPR011009">
    <property type="entry name" value="Kinase-like_dom_sf"/>
</dbReference>
<keyword evidence="5 10" id="KW-0547">Nucleotide-binding</keyword>
<keyword evidence="6 13" id="KW-0418">Kinase</keyword>
<evidence type="ECO:0000256" key="9">
    <source>
        <dbReference type="ARBA" id="ARBA00048679"/>
    </source>
</evidence>
<evidence type="ECO:0000256" key="3">
    <source>
        <dbReference type="ARBA" id="ARBA00022527"/>
    </source>
</evidence>
<feature type="domain" description="Protein kinase" evidence="12">
    <location>
        <begin position="372"/>
        <end position="836"/>
    </location>
</feature>
<dbReference type="Pfam" id="PF00069">
    <property type="entry name" value="Pkinase"/>
    <property type="match status" value="2"/>
</dbReference>
<feature type="binding site" evidence="10">
    <location>
        <position position="401"/>
    </location>
    <ligand>
        <name>ATP</name>
        <dbReference type="ChEBI" id="CHEBI:30616"/>
    </ligand>
</feature>
<dbReference type="PANTHER" id="PTHR48012:SF10">
    <property type="entry name" value="FI20177P1"/>
    <property type="match status" value="1"/>
</dbReference>
<evidence type="ECO:0000256" key="5">
    <source>
        <dbReference type="ARBA" id="ARBA00022741"/>
    </source>
</evidence>
<evidence type="ECO:0000256" key="10">
    <source>
        <dbReference type="PROSITE-ProRule" id="PRU10141"/>
    </source>
</evidence>
<evidence type="ECO:0000256" key="8">
    <source>
        <dbReference type="ARBA" id="ARBA00047899"/>
    </source>
</evidence>
<comment type="catalytic activity">
    <reaction evidence="8">
        <text>L-threonyl-[protein] + ATP = O-phospho-L-threonyl-[protein] + ADP + H(+)</text>
        <dbReference type="Rhea" id="RHEA:46608"/>
        <dbReference type="Rhea" id="RHEA-COMP:11060"/>
        <dbReference type="Rhea" id="RHEA-COMP:11605"/>
        <dbReference type="ChEBI" id="CHEBI:15378"/>
        <dbReference type="ChEBI" id="CHEBI:30013"/>
        <dbReference type="ChEBI" id="CHEBI:30616"/>
        <dbReference type="ChEBI" id="CHEBI:61977"/>
        <dbReference type="ChEBI" id="CHEBI:456216"/>
        <dbReference type="EC" id="2.7.11.1"/>
    </reaction>
</comment>
<name>A0A7G2CSG7_9TRYP</name>
<dbReference type="GO" id="GO:0005524">
    <property type="term" value="F:ATP binding"/>
    <property type="evidence" value="ECO:0007669"/>
    <property type="project" value="UniProtKB-UniRule"/>
</dbReference>
<gene>
    <name evidence="13" type="ORF">ADEAN_000968600</name>
</gene>
<dbReference type="SUPFAM" id="SSF56112">
    <property type="entry name" value="Protein kinase-like (PK-like)"/>
    <property type="match status" value="1"/>
</dbReference>
<dbReference type="Gene3D" id="3.30.200.20">
    <property type="entry name" value="Phosphorylase Kinase, domain 1"/>
    <property type="match status" value="1"/>
</dbReference>
<dbReference type="EC" id="2.7.11.1" evidence="2"/>
<dbReference type="EMBL" id="LR877168">
    <property type="protein sequence ID" value="CAD2222147.1"/>
    <property type="molecule type" value="Genomic_DNA"/>
</dbReference>
<feature type="region of interest" description="Disordered" evidence="11">
    <location>
        <begin position="501"/>
        <end position="530"/>
    </location>
</feature>
<dbReference type="Proteomes" id="UP000515908">
    <property type="component" value="Chromosome 24"/>
</dbReference>
<reference evidence="13 14" key="1">
    <citation type="submission" date="2020-08" db="EMBL/GenBank/DDBJ databases">
        <authorList>
            <person name="Newling K."/>
            <person name="Davey J."/>
            <person name="Forrester S."/>
        </authorList>
    </citation>
    <scope>NUCLEOTIDE SEQUENCE [LARGE SCALE GENOMIC DNA]</scope>
    <source>
        <strain evidence="14">Crithidia deanei Carvalho (ATCC PRA-265)</strain>
    </source>
</reference>
<dbReference type="VEuPathDB" id="TriTrypDB:ADEAN_000968600"/>
<dbReference type="SMART" id="SM00220">
    <property type="entry name" value="S_TKc"/>
    <property type="match status" value="1"/>
</dbReference>
<evidence type="ECO:0000313" key="13">
    <source>
        <dbReference type="EMBL" id="CAD2222147.1"/>
    </source>
</evidence>
<feature type="region of interest" description="Disordered" evidence="11">
    <location>
        <begin position="658"/>
        <end position="696"/>
    </location>
</feature>
<evidence type="ECO:0000256" key="6">
    <source>
        <dbReference type="ARBA" id="ARBA00022777"/>
    </source>
</evidence>
<feature type="compositionally biased region" description="Low complexity" evidence="11">
    <location>
        <begin position="936"/>
        <end position="947"/>
    </location>
</feature>
<comment type="catalytic activity">
    <reaction evidence="9">
        <text>L-seryl-[protein] + ATP = O-phospho-L-seryl-[protein] + ADP + H(+)</text>
        <dbReference type="Rhea" id="RHEA:17989"/>
        <dbReference type="Rhea" id="RHEA-COMP:9863"/>
        <dbReference type="Rhea" id="RHEA-COMP:11604"/>
        <dbReference type="ChEBI" id="CHEBI:15378"/>
        <dbReference type="ChEBI" id="CHEBI:29999"/>
        <dbReference type="ChEBI" id="CHEBI:30616"/>
        <dbReference type="ChEBI" id="CHEBI:83421"/>
        <dbReference type="ChEBI" id="CHEBI:456216"/>
        <dbReference type="EC" id="2.7.11.1"/>
    </reaction>
</comment>
<dbReference type="PANTHER" id="PTHR48012">
    <property type="entry name" value="STERILE20-LIKE KINASE, ISOFORM B-RELATED"/>
    <property type="match status" value="1"/>
</dbReference>
<feature type="compositionally biased region" description="Low complexity" evidence="11">
    <location>
        <begin position="958"/>
        <end position="976"/>
    </location>
</feature>
<evidence type="ECO:0000256" key="1">
    <source>
        <dbReference type="ARBA" id="ARBA00008874"/>
    </source>
</evidence>
<feature type="compositionally biased region" description="Polar residues" evidence="11">
    <location>
        <begin position="48"/>
        <end position="57"/>
    </location>
</feature>
<sequence length="1051" mass="114044">MRPPSLFASPPNTVIPVVPSTIPSPEVRAKDNPFQQAVSPCTAGNDGSPISTASEYSSHYGGSRTPRASQKLSLFAGEGSRRQARCPPFSMTPSLTETAGPAPASVCSTASPSVKARRGPVIRLSHNKLTLVAGVFRVSREGCSTVRNVLLLNPKRIDQGEMGSFTVNPHTNSLSTNGNTTVNNGIAAPNNLLFSPYSQRPGSSLGYSGFGSPRALHSSIPPTPTLPAADGWAEATENLLASVPQTSLMQPSSSFTLQSAVMNTPYSPITYSMDNPFPSANSPRMGPTVRPEGGTLLKAARDAQLPRRLCTLGSNNGGLPRIESVGSALFSPPQGDWHPTGSLIQYADLPHIPLDGSMTPHVPPNAVHFEDLLIKDNIGEGASATVSVAIHKPTGRRLAVKRVDLSPLCLLSSSARLYTNTNSKVRQLQHIVIRELQVLHLTYRSPFMVKVYNAYYIEETQSLDIVMEFMHYGSLDLLASCLQKHARTANERVQEERRMLGEEGIHSNGNTPPVDHEDSLRPHDPPRDYELEHLRTPLSTLTDYFPKMNNSSTSYNYSQHTPDPAGSVSPLELLSVKSNAGTEDSYEEGCVVEETYGVAERIIAVVGEQLLRGVRDMHHRGYIHRDIKPGNVLVNEHGVVKLSDFGLSQRCDAQGRGIQNPALTLPPPAVTHCNTPVQSPPQTALPRPEGLPPISPVRAAEVNEDGLDVLTGSHTPSSSEGSQDSSSDEDDMCSGTDKYMSPERQRGEPHGRPSDVWAVGVTLAEFAVGQYPYNLHNVVDVFERVHRLEQPIPFDKFNEHRTVPLSSSFQDFIALATLPDPASRPTAEELLEHPFFRQWKSPFNLKEYLSERVPVPSNAFKEEFLRENRRLKPNSSSYGMNLNKLYVSPTTHRSSSGSSQLPLGGLQPGDEENSNTYSHTTPNQSDSNRVTYQVKSLSSLLSESRAAGGSGNQVSKTSNINNSNSIPEAAHHNNNNAKKKMVPDGISPTHSNDHFGANRNPFGRFSRGESSSLDRYGTNTAGVPRAFQDMASGSSGSASPASESLKNRHGY</sequence>
<keyword evidence="4" id="KW-0808">Transferase</keyword>
<dbReference type="GO" id="GO:0004674">
    <property type="term" value="F:protein serine/threonine kinase activity"/>
    <property type="evidence" value="ECO:0007669"/>
    <property type="project" value="UniProtKB-KW"/>
</dbReference>
<dbReference type="InterPro" id="IPR017441">
    <property type="entry name" value="Protein_kinase_ATP_BS"/>
</dbReference>
<dbReference type="PROSITE" id="PS50011">
    <property type="entry name" value="PROTEIN_KINASE_DOM"/>
    <property type="match status" value="1"/>
</dbReference>
<feature type="compositionally biased region" description="Polar residues" evidence="11">
    <location>
        <begin position="914"/>
        <end position="935"/>
    </location>
</feature>
<dbReference type="Gene3D" id="1.10.510.10">
    <property type="entry name" value="Transferase(Phosphotransferase) domain 1"/>
    <property type="match status" value="1"/>
</dbReference>
<evidence type="ECO:0000256" key="4">
    <source>
        <dbReference type="ARBA" id="ARBA00022679"/>
    </source>
</evidence>
<keyword evidence="3" id="KW-0723">Serine/threonine-protein kinase</keyword>
<feature type="region of interest" description="Disordered" evidence="11">
    <location>
        <begin position="888"/>
        <end position="989"/>
    </location>
</feature>
<feature type="compositionally biased region" description="Basic and acidic residues" evidence="11">
    <location>
        <begin position="740"/>
        <end position="753"/>
    </location>
</feature>
<dbReference type="OrthoDB" id="10252354at2759"/>
<keyword evidence="14" id="KW-1185">Reference proteome</keyword>
<feature type="region of interest" description="Disordered" evidence="11">
    <location>
        <begin position="36"/>
        <end position="66"/>
    </location>
</feature>
<feature type="compositionally biased region" description="Low complexity" evidence="11">
    <location>
        <begin position="894"/>
        <end position="905"/>
    </location>
</feature>
<evidence type="ECO:0000313" key="14">
    <source>
        <dbReference type="Proteomes" id="UP000515908"/>
    </source>
</evidence>
<dbReference type="AlphaFoldDB" id="A0A7G2CSG7"/>
<comment type="similarity">
    <text evidence="1">Belongs to the protein kinase superfamily. STE Ser/Thr protein kinase family. STE20 subfamily.</text>
</comment>
<evidence type="ECO:0000256" key="7">
    <source>
        <dbReference type="ARBA" id="ARBA00022840"/>
    </source>
</evidence>
<dbReference type="InterPro" id="IPR000719">
    <property type="entry name" value="Prot_kinase_dom"/>
</dbReference>
<feature type="compositionally biased region" description="Basic and acidic residues" evidence="11">
    <location>
        <begin position="514"/>
        <end position="530"/>
    </location>
</feature>
<evidence type="ECO:0000259" key="12">
    <source>
        <dbReference type="PROSITE" id="PS50011"/>
    </source>
</evidence>
<accession>A0A7G2CSG7</accession>
<feature type="region of interest" description="Disordered" evidence="11">
    <location>
        <begin position="1005"/>
        <end position="1051"/>
    </location>
</feature>
<feature type="compositionally biased region" description="Polar residues" evidence="11">
    <location>
        <begin position="1008"/>
        <end position="1021"/>
    </location>
</feature>
<dbReference type="FunFam" id="3.30.200.20:FF:000909">
    <property type="entry name" value="Mitogen-activated protein kinase kinase, putative"/>
    <property type="match status" value="1"/>
</dbReference>
<protein>
    <recommendedName>
        <fullName evidence="2">non-specific serine/threonine protein kinase</fullName>
        <ecNumber evidence="2">2.7.11.1</ecNumber>
    </recommendedName>
</protein>
<keyword evidence="7 10" id="KW-0067">ATP-binding</keyword>
<organism evidence="13 14">
    <name type="scientific">Angomonas deanei</name>
    <dbReference type="NCBI Taxonomy" id="59799"/>
    <lineage>
        <taxon>Eukaryota</taxon>
        <taxon>Discoba</taxon>
        <taxon>Euglenozoa</taxon>
        <taxon>Kinetoplastea</taxon>
        <taxon>Metakinetoplastina</taxon>
        <taxon>Trypanosomatida</taxon>
        <taxon>Trypanosomatidae</taxon>
        <taxon>Strigomonadinae</taxon>
        <taxon>Angomonas</taxon>
    </lineage>
</organism>
<proteinExistence type="inferred from homology"/>
<dbReference type="PROSITE" id="PS00108">
    <property type="entry name" value="PROTEIN_KINASE_ST"/>
    <property type="match status" value="1"/>
</dbReference>
<feature type="compositionally biased region" description="Low complexity" evidence="11">
    <location>
        <begin position="1031"/>
        <end position="1044"/>
    </location>
</feature>